<sequence>MHPHLENERFVSCYELIQALNECHQKNFLQQAIGACNQEKEYLSRCLHEARLADIKTRTKESKENSKKREDLVNKMKEEEFGEGEYLKTLLFEKIKEREAKLAMEKNNK</sequence>
<keyword evidence="5" id="KW-1185">Reference proteome</keyword>
<evidence type="ECO:0000256" key="1">
    <source>
        <dbReference type="ARBA" id="ARBA00007347"/>
    </source>
</evidence>
<dbReference type="GO" id="GO:0005743">
    <property type="term" value="C:mitochondrial inner membrane"/>
    <property type="evidence" value="ECO:0007669"/>
    <property type="project" value="UniProtKB-SubCell"/>
</dbReference>
<name>A0A1E5RSZ5_9ASCO</name>
<keyword evidence="2" id="KW-1015">Disulfide bond</keyword>
<reference evidence="5" key="1">
    <citation type="journal article" date="2016" name="Genome Announc.">
        <title>Genome sequences of three species of Hanseniaspora isolated from spontaneous wine fermentations.</title>
        <authorList>
            <person name="Sternes P.R."/>
            <person name="Lee D."/>
            <person name="Kutyna D.R."/>
            <person name="Borneman A.R."/>
        </authorList>
    </citation>
    <scope>NUCLEOTIDE SEQUENCE [LARGE SCALE GENOMIC DNA]</scope>
    <source>
        <strain evidence="5">AWRI3578</strain>
    </source>
</reference>
<organism evidence="4 5">
    <name type="scientific">Hanseniaspora opuntiae</name>
    <dbReference type="NCBI Taxonomy" id="211096"/>
    <lineage>
        <taxon>Eukaryota</taxon>
        <taxon>Fungi</taxon>
        <taxon>Dikarya</taxon>
        <taxon>Ascomycota</taxon>
        <taxon>Saccharomycotina</taxon>
        <taxon>Saccharomycetes</taxon>
        <taxon>Saccharomycodales</taxon>
        <taxon>Saccharomycodaceae</taxon>
        <taxon>Hanseniaspora</taxon>
    </lineage>
</organism>
<evidence type="ECO:0000313" key="4">
    <source>
        <dbReference type="EMBL" id="OEJ90025.1"/>
    </source>
</evidence>
<keyword evidence="3" id="KW-0496">Mitochondrion</keyword>
<dbReference type="EMBL" id="LPNL01000003">
    <property type="protein sequence ID" value="OEJ90025.1"/>
    <property type="molecule type" value="Genomic_DNA"/>
</dbReference>
<dbReference type="Proteomes" id="UP000095605">
    <property type="component" value="Unassembled WGS sequence"/>
</dbReference>
<proteinExistence type="inferred from homology"/>
<comment type="caution">
    <text evidence="4">The sequence shown here is derived from an EMBL/GenBank/DDBJ whole genome shotgun (WGS) entry which is preliminary data.</text>
</comment>
<dbReference type="Pfam" id="PF08583">
    <property type="entry name" value="Cmc1"/>
    <property type="match status" value="1"/>
</dbReference>
<accession>A0A1E5RSZ5</accession>
<comment type="subcellular location">
    <subcellularLocation>
        <location evidence="3">Mitochondrion inner membrane</location>
    </subcellularLocation>
</comment>
<keyword evidence="3" id="KW-0999">Mitochondrion inner membrane</keyword>
<dbReference type="InterPro" id="IPR013892">
    <property type="entry name" value="Cyt_c_biogenesis_Cmc1-like"/>
</dbReference>
<dbReference type="AlphaFoldDB" id="A0A1E5RSZ5"/>
<comment type="similarity">
    <text evidence="1 3">Belongs to the CMC family.</text>
</comment>
<keyword evidence="3" id="KW-0143">Chaperone</keyword>
<protein>
    <recommendedName>
        <fullName evidence="3">COX assembly mitochondrial protein</fullName>
    </recommendedName>
</protein>
<dbReference type="OrthoDB" id="532630at2759"/>
<comment type="function">
    <text evidence="3">Required for mitochondrial cytochrome c oxidase (COX) assembly and respiration.</text>
</comment>
<keyword evidence="3" id="KW-0472">Membrane</keyword>
<evidence type="ECO:0000313" key="5">
    <source>
        <dbReference type="Proteomes" id="UP000095605"/>
    </source>
</evidence>
<evidence type="ECO:0000256" key="3">
    <source>
        <dbReference type="RuleBase" id="RU364104"/>
    </source>
</evidence>
<evidence type="ECO:0000256" key="2">
    <source>
        <dbReference type="ARBA" id="ARBA00023157"/>
    </source>
</evidence>
<gene>
    <name evidence="4" type="ORF">AWRI3578_g1382</name>
</gene>